<dbReference type="PANTHER" id="PTHR32183:SF6">
    <property type="entry name" value="CYSTEINE SULFINATE DESULFINASE_CYSTEINE DESULFURASE AND RELATED ENZYMES"/>
    <property type="match status" value="1"/>
</dbReference>
<proteinExistence type="predicted"/>
<dbReference type="Pfam" id="PF05724">
    <property type="entry name" value="TPMT"/>
    <property type="match status" value="1"/>
</dbReference>
<dbReference type="Proteomes" id="UP001385951">
    <property type="component" value="Unassembled WGS sequence"/>
</dbReference>
<dbReference type="PROSITE" id="PS51585">
    <property type="entry name" value="SAM_MT_TPMT"/>
    <property type="match status" value="1"/>
</dbReference>
<evidence type="ECO:0000256" key="3">
    <source>
        <dbReference type="ARBA" id="ARBA00022679"/>
    </source>
</evidence>
<keyword evidence="2" id="KW-0489">Methyltransferase</keyword>
<dbReference type="GO" id="GO:0008757">
    <property type="term" value="F:S-adenosylmethionine-dependent methyltransferase activity"/>
    <property type="evidence" value="ECO:0007669"/>
    <property type="project" value="InterPro"/>
</dbReference>
<dbReference type="InterPro" id="IPR029063">
    <property type="entry name" value="SAM-dependent_MTases_sf"/>
</dbReference>
<dbReference type="Gene3D" id="3.40.50.150">
    <property type="entry name" value="Vaccinia Virus protein VP39"/>
    <property type="match status" value="1"/>
</dbReference>
<dbReference type="InterPro" id="IPR008854">
    <property type="entry name" value="TPMT"/>
</dbReference>
<feature type="compositionally biased region" description="Polar residues" evidence="5">
    <location>
        <begin position="8"/>
        <end position="25"/>
    </location>
</feature>
<keyword evidence="7" id="KW-1185">Reference proteome</keyword>
<organism evidence="6 7">
    <name type="scientific">Cerrena zonata</name>
    <dbReference type="NCBI Taxonomy" id="2478898"/>
    <lineage>
        <taxon>Eukaryota</taxon>
        <taxon>Fungi</taxon>
        <taxon>Dikarya</taxon>
        <taxon>Basidiomycota</taxon>
        <taxon>Agaricomycotina</taxon>
        <taxon>Agaricomycetes</taxon>
        <taxon>Polyporales</taxon>
        <taxon>Cerrenaceae</taxon>
        <taxon>Cerrena</taxon>
    </lineage>
</organism>
<feature type="region of interest" description="Disordered" evidence="5">
    <location>
        <begin position="1"/>
        <end position="25"/>
    </location>
</feature>
<name>A0AAW0GQA2_9APHY</name>
<evidence type="ECO:0000256" key="2">
    <source>
        <dbReference type="ARBA" id="ARBA00022603"/>
    </source>
</evidence>
<protein>
    <recommendedName>
        <fullName evidence="8">S-adenosyl-L-methionine-dependent methyltransferase</fullName>
    </recommendedName>
</protein>
<evidence type="ECO:0000256" key="1">
    <source>
        <dbReference type="ARBA" id="ARBA00022553"/>
    </source>
</evidence>
<dbReference type="PANTHER" id="PTHR32183">
    <property type="match status" value="1"/>
</dbReference>
<comment type="caution">
    <text evidence="6">The sequence shown here is derived from an EMBL/GenBank/DDBJ whole genome shotgun (WGS) entry which is preliminary data.</text>
</comment>
<dbReference type="EMBL" id="JASBNA010000001">
    <property type="protein sequence ID" value="KAK7695676.1"/>
    <property type="molecule type" value="Genomic_DNA"/>
</dbReference>
<gene>
    <name evidence="6" type="ORF">QCA50_000312</name>
</gene>
<keyword evidence="1" id="KW-0597">Phosphoprotein</keyword>
<evidence type="ECO:0008006" key="8">
    <source>
        <dbReference type="Google" id="ProtNLM"/>
    </source>
</evidence>
<keyword evidence="3" id="KW-0808">Transferase</keyword>
<accession>A0AAW0GQA2</accession>
<keyword evidence="4" id="KW-0949">S-adenosyl-L-methionine</keyword>
<evidence type="ECO:0000256" key="5">
    <source>
        <dbReference type="SAM" id="MobiDB-lite"/>
    </source>
</evidence>
<reference evidence="6 7" key="1">
    <citation type="submission" date="2022-09" db="EMBL/GenBank/DDBJ databases">
        <authorList>
            <person name="Palmer J.M."/>
        </authorList>
    </citation>
    <scope>NUCLEOTIDE SEQUENCE [LARGE SCALE GENOMIC DNA]</scope>
    <source>
        <strain evidence="6 7">DSM 7382</strain>
    </source>
</reference>
<sequence length="241" mass="26579">MSDPVAEISQTSSPPGNVSQTGPSIQEQVRKLIAESEDQDGWDKAWKLGITPWDAGYAQPPLVDLLASKVLELPTSGYALVPGCGRGYDPILIASTLGLDTLAIDIAETAVQVANENLAKANVAPPGKVTFRLDDFFKLSGSDGGGQFDLIYDYTFFVAIPPELRKEWGKKMTELVKSGGFLVTLVFPMDPPQDYGPPFYVRPEHYVEVLGNQWEKVYDKVPERSSETHKGREQMVVYRKL</sequence>
<evidence type="ECO:0000256" key="4">
    <source>
        <dbReference type="ARBA" id="ARBA00022691"/>
    </source>
</evidence>
<dbReference type="GO" id="GO:0032259">
    <property type="term" value="P:methylation"/>
    <property type="evidence" value="ECO:0007669"/>
    <property type="project" value="UniProtKB-KW"/>
</dbReference>
<evidence type="ECO:0000313" key="7">
    <source>
        <dbReference type="Proteomes" id="UP001385951"/>
    </source>
</evidence>
<dbReference type="CDD" id="cd02440">
    <property type="entry name" value="AdoMet_MTases"/>
    <property type="match status" value="1"/>
</dbReference>
<dbReference type="SUPFAM" id="SSF53335">
    <property type="entry name" value="S-adenosyl-L-methionine-dependent methyltransferases"/>
    <property type="match status" value="1"/>
</dbReference>
<evidence type="ECO:0000313" key="6">
    <source>
        <dbReference type="EMBL" id="KAK7695676.1"/>
    </source>
</evidence>
<dbReference type="AlphaFoldDB" id="A0AAW0GQA2"/>